<reference evidence="1 2" key="1">
    <citation type="submission" date="2020-08" db="EMBL/GenBank/DDBJ databases">
        <title>Sequencing the genomes of 1000 actinobacteria strains.</title>
        <authorList>
            <person name="Klenk H.-P."/>
        </authorList>
    </citation>
    <scope>NUCLEOTIDE SEQUENCE [LARGE SCALE GENOMIC DNA]</scope>
    <source>
        <strain evidence="1 2">DSM 45362</strain>
    </source>
</reference>
<evidence type="ECO:0008006" key="3">
    <source>
        <dbReference type="Google" id="ProtNLM"/>
    </source>
</evidence>
<proteinExistence type="predicted"/>
<sequence length="98" mass="10704">MSALIIIDADALNRVAAELKVPAETVRRAIEAFNDTIAGIGKPWGDDKLGKEWAKVYNPGVLSVQEGFDQIVDSLIGLSEDFKTMAKAYLHAEQSNTR</sequence>
<dbReference type="Gene3D" id="1.10.287.1060">
    <property type="entry name" value="ESAT-6-like"/>
    <property type="match status" value="1"/>
</dbReference>
<organism evidence="1 2">
    <name type="scientific">Allocatelliglobosispora scoriae</name>
    <dbReference type="NCBI Taxonomy" id="643052"/>
    <lineage>
        <taxon>Bacteria</taxon>
        <taxon>Bacillati</taxon>
        <taxon>Actinomycetota</taxon>
        <taxon>Actinomycetes</taxon>
        <taxon>Micromonosporales</taxon>
        <taxon>Micromonosporaceae</taxon>
        <taxon>Allocatelliglobosispora</taxon>
    </lineage>
</organism>
<comment type="caution">
    <text evidence="1">The sequence shown here is derived from an EMBL/GenBank/DDBJ whole genome shotgun (WGS) entry which is preliminary data.</text>
</comment>
<dbReference type="EMBL" id="JACHMN010000003">
    <property type="protein sequence ID" value="MBB5874204.1"/>
    <property type="molecule type" value="Genomic_DNA"/>
</dbReference>
<protein>
    <recommendedName>
        <fullName evidence="3">WXG100 family type VII secretion target</fullName>
    </recommendedName>
</protein>
<dbReference type="Proteomes" id="UP000587527">
    <property type="component" value="Unassembled WGS sequence"/>
</dbReference>
<keyword evidence="2" id="KW-1185">Reference proteome</keyword>
<evidence type="ECO:0000313" key="1">
    <source>
        <dbReference type="EMBL" id="MBB5874204.1"/>
    </source>
</evidence>
<dbReference type="RefSeq" id="WP_184846140.1">
    <property type="nucleotide sequence ID" value="NZ_JACHMN010000003.1"/>
</dbReference>
<gene>
    <name evidence="1" type="ORF">F4553_007638</name>
</gene>
<accession>A0A841C1G8</accession>
<evidence type="ECO:0000313" key="2">
    <source>
        <dbReference type="Proteomes" id="UP000587527"/>
    </source>
</evidence>
<name>A0A841C1G8_9ACTN</name>
<dbReference type="AlphaFoldDB" id="A0A841C1G8"/>